<organism evidence="1 2">
    <name type="scientific">Schistosoma margrebowiei</name>
    <dbReference type="NCBI Taxonomy" id="48269"/>
    <lineage>
        <taxon>Eukaryota</taxon>
        <taxon>Metazoa</taxon>
        <taxon>Spiralia</taxon>
        <taxon>Lophotrochozoa</taxon>
        <taxon>Platyhelminthes</taxon>
        <taxon>Trematoda</taxon>
        <taxon>Digenea</taxon>
        <taxon>Strigeidida</taxon>
        <taxon>Schistosomatoidea</taxon>
        <taxon>Schistosomatidae</taxon>
        <taxon>Schistosoma</taxon>
    </lineage>
</organism>
<accession>A0A183MIR0</accession>
<name>A0A183MIR0_9TREM</name>
<protein>
    <submittedName>
        <fullName evidence="1">Uncharacterized protein</fullName>
    </submittedName>
</protein>
<reference evidence="1 2" key="1">
    <citation type="submission" date="2018-11" db="EMBL/GenBank/DDBJ databases">
        <authorList>
            <consortium name="Pathogen Informatics"/>
        </authorList>
    </citation>
    <scope>NUCLEOTIDE SEQUENCE [LARGE SCALE GENOMIC DNA]</scope>
    <source>
        <strain evidence="1 2">Zambia</strain>
    </source>
</reference>
<sequence length="122" mass="13974">MKTSTSEGRHRIQWKVRMQIDDFDYEVDRTLMSHTHEQMQMKVVGVAKASVAVRLHIHKGKIEILKYNTENTNPITLDEEMLKEIETPTYLDSVIDKLGGSDADVNVTISKVRTAFLQSKNV</sequence>
<dbReference type="EMBL" id="UZAI01017029">
    <property type="protein sequence ID" value="VDP19519.1"/>
    <property type="molecule type" value="Genomic_DNA"/>
</dbReference>
<keyword evidence="2" id="KW-1185">Reference proteome</keyword>
<dbReference type="Proteomes" id="UP000277204">
    <property type="component" value="Unassembled WGS sequence"/>
</dbReference>
<evidence type="ECO:0000313" key="2">
    <source>
        <dbReference type="Proteomes" id="UP000277204"/>
    </source>
</evidence>
<dbReference type="AlphaFoldDB" id="A0A183MIR0"/>
<evidence type="ECO:0000313" key="1">
    <source>
        <dbReference type="EMBL" id="VDP19519.1"/>
    </source>
</evidence>
<gene>
    <name evidence="1" type="ORF">SMRZ_LOCUS15935</name>
</gene>
<proteinExistence type="predicted"/>